<accession>A0A8X6T5H8</accession>
<reference evidence="1" key="1">
    <citation type="submission" date="2020-08" db="EMBL/GenBank/DDBJ databases">
        <title>Multicomponent nature underlies the extraordinary mechanical properties of spider dragline silk.</title>
        <authorList>
            <person name="Kono N."/>
            <person name="Nakamura H."/>
            <person name="Mori M."/>
            <person name="Yoshida Y."/>
            <person name="Ohtoshi R."/>
            <person name="Malay A.D."/>
            <person name="Moran D.A.P."/>
            <person name="Tomita M."/>
            <person name="Numata K."/>
            <person name="Arakawa K."/>
        </authorList>
    </citation>
    <scope>NUCLEOTIDE SEQUENCE</scope>
</reference>
<evidence type="ECO:0000313" key="2">
    <source>
        <dbReference type="Proteomes" id="UP000887159"/>
    </source>
</evidence>
<organism evidence="1 2">
    <name type="scientific">Trichonephila clavipes</name>
    <name type="common">Golden silk orbweaver</name>
    <name type="synonym">Nephila clavipes</name>
    <dbReference type="NCBI Taxonomy" id="2585209"/>
    <lineage>
        <taxon>Eukaryota</taxon>
        <taxon>Metazoa</taxon>
        <taxon>Ecdysozoa</taxon>
        <taxon>Arthropoda</taxon>
        <taxon>Chelicerata</taxon>
        <taxon>Arachnida</taxon>
        <taxon>Araneae</taxon>
        <taxon>Araneomorphae</taxon>
        <taxon>Entelegynae</taxon>
        <taxon>Araneoidea</taxon>
        <taxon>Nephilidae</taxon>
        <taxon>Trichonephila</taxon>
    </lineage>
</organism>
<sequence length="117" mass="13374">MICGAIAYKTRSTPVLIRGTMTAQRHVHDILQPHMLPLMQRLPRAIFNKTMLGLTQQECHKTASTLLLPFLDLPEPKICLQSSLFGVIWASHEFEQTRSKVTANMEQNVSRHHTERV</sequence>
<dbReference type="Proteomes" id="UP000887159">
    <property type="component" value="Unassembled WGS sequence"/>
</dbReference>
<evidence type="ECO:0000313" key="1">
    <source>
        <dbReference type="EMBL" id="GFY20676.1"/>
    </source>
</evidence>
<keyword evidence="2" id="KW-1185">Reference proteome</keyword>
<dbReference type="EMBL" id="BMAU01021356">
    <property type="protein sequence ID" value="GFY20676.1"/>
    <property type="molecule type" value="Genomic_DNA"/>
</dbReference>
<proteinExistence type="predicted"/>
<protein>
    <submittedName>
        <fullName evidence="1">Transposable element Tcb1 transposase</fullName>
    </submittedName>
</protein>
<dbReference type="AlphaFoldDB" id="A0A8X6T5H8"/>
<name>A0A8X6T5H8_TRICX</name>
<comment type="caution">
    <text evidence="1">The sequence shown here is derived from an EMBL/GenBank/DDBJ whole genome shotgun (WGS) entry which is preliminary data.</text>
</comment>
<gene>
    <name evidence="1" type="primary">NCL1_17827</name>
    <name evidence="1" type="ORF">TNCV_1119101</name>
</gene>